<keyword evidence="3" id="KW-0812">Transmembrane</keyword>
<dbReference type="InterPro" id="IPR051158">
    <property type="entry name" value="Metallophosphoesterase_sf"/>
</dbReference>
<dbReference type="EMBL" id="JAFBCV010000023">
    <property type="protein sequence ID" value="MBM7841147.1"/>
    <property type="molecule type" value="Genomic_DNA"/>
</dbReference>
<gene>
    <name evidence="5" type="ORF">JOC54_004448</name>
</gene>
<keyword evidence="3" id="KW-0472">Membrane</keyword>
<comment type="caution">
    <text evidence="5">The sequence shown here is derived from an EMBL/GenBank/DDBJ whole genome shotgun (WGS) entry which is preliminary data.</text>
</comment>
<organism evidence="5 6">
    <name type="scientific">Shouchella xiaoxiensis</name>
    <dbReference type="NCBI Taxonomy" id="766895"/>
    <lineage>
        <taxon>Bacteria</taxon>
        <taxon>Bacillati</taxon>
        <taxon>Bacillota</taxon>
        <taxon>Bacilli</taxon>
        <taxon>Bacillales</taxon>
        <taxon>Bacillaceae</taxon>
        <taxon>Shouchella</taxon>
    </lineage>
</organism>
<dbReference type="SUPFAM" id="SSF56300">
    <property type="entry name" value="Metallo-dependent phosphatases"/>
    <property type="match status" value="1"/>
</dbReference>
<name>A0ABS2T038_9BACI</name>
<feature type="transmembrane region" description="Helical" evidence="3">
    <location>
        <begin position="7"/>
        <end position="22"/>
    </location>
</feature>
<feature type="domain" description="Calcineurin-like phosphoesterase" evidence="4">
    <location>
        <begin position="48"/>
        <end position="215"/>
    </location>
</feature>
<reference evidence="5" key="1">
    <citation type="submission" date="2021-01" db="EMBL/GenBank/DDBJ databases">
        <title>Genomic Encyclopedia of Type Strains, Phase IV (KMG-IV): sequencing the most valuable type-strain genomes for metagenomic binning, comparative biology and taxonomic classification.</title>
        <authorList>
            <person name="Goeker M."/>
        </authorList>
    </citation>
    <scope>NUCLEOTIDE SEQUENCE</scope>
    <source>
        <strain evidence="5">DSM 21943</strain>
    </source>
</reference>
<dbReference type="Gene3D" id="3.60.21.10">
    <property type="match status" value="1"/>
</dbReference>
<protein>
    <submittedName>
        <fullName evidence="5">MPP superfamily phosphohydrolase</fullName>
    </submittedName>
</protein>
<dbReference type="RefSeq" id="WP_367617850.1">
    <property type="nucleotide sequence ID" value="NZ_JAFBCV010000023.1"/>
</dbReference>
<evidence type="ECO:0000313" key="6">
    <source>
        <dbReference type="Proteomes" id="UP001179280"/>
    </source>
</evidence>
<dbReference type="Proteomes" id="UP001179280">
    <property type="component" value="Unassembled WGS sequence"/>
</dbReference>
<proteinExistence type="predicted"/>
<evidence type="ECO:0000256" key="3">
    <source>
        <dbReference type="SAM" id="Phobius"/>
    </source>
</evidence>
<keyword evidence="3" id="KW-1133">Transmembrane helix</keyword>
<keyword evidence="6" id="KW-1185">Reference proteome</keyword>
<keyword evidence="2" id="KW-0378">Hydrolase</keyword>
<evidence type="ECO:0000259" key="4">
    <source>
        <dbReference type="Pfam" id="PF00149"/>
    </source>
</evidence>
<evidence type="ECO:0000256" key="2">
    <source>
        <dbReference type="ARBA" id="ARBA00022801"/>
    </source>
</evidence>
<evidence type="ECO:0000256" key="1">
    <source>
        <dbReference type="ARBA" id="ARBA00022723"/>
    </source>
</evidence>
<dbReference type="PANTHER" id="PTHR31302:SF31">
    <property type="entry name" value="PHOSPHODIESTERASE YAEI"/>
    <property type="match status" value="1"/>
</dbReference>
<keyword evidence="1" id="KW-0479">Metal-binding</keyword>
<dbReference type="PANTHER" id="PTHR31302">
    <property type="entry name" value="TRANSMEMBRANE PROTEIN WITH METALLOPHOSPHOESTERASE DOMAIN-RELATED"/>
    <property type="match status" value="1"/>
</dbReference>
<dbReference type="Pfam" id="PF00149">
    <property type="entry name" value="Metallophos"/>
    <property type="match status" value="1"/>
</dbReference>
<dbReference type="InterPro" id="IPR004843">
    <property type="entry name" value="Calcineurin-like_PHP"/>
</dbReference>
<dbReference type="CDD" id="cd07385">
    <property type="entry name" value="MPP_YkuE_C"/>
    <property type="match status" value="1"/>
</dbReference>
<sequence>MFSRKTIIIFILLLTGAIYFFYTQNNGLVQSSHTIRSADIPAAFDGFTITHLSDLHSKEFGNQNQRLISKVIKQEPDVIFMTGDLIDSYSSNNGEGTALMEQLVEVAPVYFVTGNHEWRLGIVDELEEELRSYGVEVLRNETVTIEHNGQAIQLIRIDDPDSEPQMNASQFSEEVLDAQQINEELFTILLAHRPEVFSSYQRDEIDLVFSGHAHGGQIRLPLIGGLLSPGQGFFPTYSEGVHEENDTIMLVSRGLGNSLFPLRLFNRPELIEVKLACEPCS</sequence>
<dbReference type="InterPro" id="IPR029052">
    <property type="entry name" value="Metallo-depent_PP-like"/>
</dbReference>
<accession>A0ABS2T038</accession>
<evidence type="ECO:0000313" key="5">
    <source>
        <dbReference type="EMBL" id="MBM7841147.1"/>
    </source>
</evidence>